<proteinExistence type="predicted"/>
<dbReference type="GO" id="GO:0005634">
    <property type="term" value="C:nucleus"/>
    <property type="evidence" value="ECO:0007669"/>
    <property type="project" value="UniProtKB-SubCell"/>
</dbReference>
<dbReference type="GO" id="GO:0008270">
    <property type="term" value="F:zinc ion binding"/>
    <property type="evidence" value="ECO:0007669"/>
    <property type="project" value="InterPro"/>
</dbReference>
<dbReference type="PANTHER" id="PTHR31001">
    <property type="entry name" value="UNCHARACTERIZED TRANSCRIPTIONAL REGULATORY PROTEIN"/>
    <property type="match status" value="1"/>
</dbReference>
<feature type="domain" description="Zn(2)-C6 fungal-type" evidence="5">
    <location>
        <begin position="31"/>
        <end position="61"/>
    </location>
</feature>
<dbReference type="OrthoDB" id="424974at2759"/>
<dbReference type="PROSITE" id="PS50048">
    <property type="entry name" value="ZN2_CY6_FUNGAL_2"/>
    <property type="match status" value="1"/>
</dbReference>
<dbReference type="EMBL" id="ML978212">
    <property type="protein sequence ID" value="KAF2028459.1"/>
    <property type="molecule type" value="Genomic_DNA"/>
</dbReference>
<name>A0A9P4H6G0_9PLEO</name>
<evidence type="ECO:0000313" key="7">
    <source>
        <dbReference type="Proteomes" id="UP000799777"/>
    </source>
</evidence>
<dbReference type="Pfam" id="PF00172">
    <property type="entry name" value="Zn_clus"/>
    <property type="match status" value="1"/>
</dbReference>
<feature type="region of interest" description="Disordered" evidence="4">
    <location>
        <begin position="1"/>
        <end position="25"/>
    </location>
</feature>
<comment type="caution">
    <text evidence="6">The sequence shown here is derived from an EMBL/GenBank/DDBJ whole genome shotgun (WGS) entry which is preliminary data.</text>
</comment>
<dbReference type="Proteomes" id="UP000799777">
    <property type="component" value="Unassembled WGS sequence"/>
</dbReference>
<sequence>MVETKPSSGAQSPINSGSKTGGGGRQRIISSCLTCRRRKVKCDHVHPVCGACTRGTHMCTWTDQLPSQMLAGRVSKTGVASNGKLPKTSDVQSRLDRLELLLGKAVAGQGTAPTSSVRSSTDLERKEHDALTPSSNSQTSIGQGMASDDGDGTLLLDGGRSQFVSSLHFALLADEIQDIKALLGDKTDEERKEVPQNSLVDLLSLGRAGLGSNLEQLLPHSQEFRDTLLDVYFANVDPMVRITHQPTVLRKFATYNHETHPIAFAIYFSAINSLPPKVVQGKFRETKETLLDRFQLGVEISLAREDYLTSSSLEIFQGFVLWLTCITREEDMGKAWVLLGLAFRIALNQGLHRDPSLFPTGSMDAVLIESRRRMWHQLGHLEFRAAECKGQEPSITEDFYTTLLPRNIDDEDLVDGASPGPTPYDAEKHTPMTFQLVRFLGMRCLRRIVQSTYRLERRMLDSGLHGTLRPDPAQELQSLYEQIKIMLDEYHKEITRKYLRYCRPEIPMQRLCLGLASLLEWRCYLLFWLRMPRAYRDVVFSNDIRRSIFEKSVNCIETINGAAADVDAARFQWHIGGIASFQAIMHVLSELRNPLFDTPDRQRALRALQMARLLRENNGAKAWQAVRNMIDRAIAEHNASPRSQSQNSSAFTGPPTQARSAPLEYPSNDNVRIYPAMGAIPSYAMQVSSGPYTPDPITTNPQQMQPNSNLPMPQPVPGQVQPNWDDFNLTNINNIVGDVQPNPGIMPDFDFGFWGDPFNYENEPAAVPIEGSYFPPWIG</sequence>
<dbReference type="PROSITE" id="PS00463">
    <property type="entry name" value="ZN2_CY6_FUNGAL_1"/>
    <property type="match status" value="1"/>
</dbReference>
<protein>
    <recommendedName>
        <fullName evidence="5">Zn(2)-C6 fungal-type domain-containing protein</fullName>
    </recommendedName>
</protein>
<gene>
    <name evidence="6" type="ORF">EK21DRAFT_101788</name>
</gene>
<feature type="compositionally biased region" description="Polar residues" evidence="4">
    <location>
        <begin position="132"/>
        <end position="142"/>
    </location>
</feature>
<evidence type="ECO:0000259" key="5">
    <source>
        <dbReference type="PROSITE" id="PS50048"/>
    </source>
</evidence>
<feature type="region of interest" description="Disordered" evidence="4">
    <location>
        <begin position="109"/>
        <end position="148"/>
    </location>
</feature>
<evidence type="ECO:0000313" key="6">
    <source>
        <dbReference type="EMBL" id="KAF2028459.1"/>
    </source>
</evidence>
<dbReference type="SMART" id="SM00906">
    <property type="entry name" value="Fungal_trans"/>
    <property type="match status" value="1"/>
</dbReference>
<reference evidence="6" key="1">
    <citation type="journal article" date="2020" name="Stud. Mycol.">
        <title>101 Dothideomycetes genomes: a test case for predicting lifestyles and emergence of pathogens.</title>
        <authorList>
            <person name="Haridas S."/>
            <person name="Albert R."/>
            <person name="Binder M."/>
            <person name="Bloem J."/>
            <person name="Labutti K."/>
            <person name="Salamov A."/>
            <person name="Andreopoulos B."/>
            <person name="Baker S."/>
            <person name="Barry K."/>
            <person name="Bills G."/>
            <person name="Bluhm B."/>
            <person name="Cannon C."/>
            <person name="Castanera R."/>
            <person name="Culley D."/>
            <person name="Daum C."/>
            <person name="Ezra D."/>
            <person name="Gonzalez J."/>
            <person name="Henrissat B."/>
            <person name="Kuo A."/>
            <person name="Liang C."/>
            <person name="Lipzen A."/>
            <person name="Lutzoni F."/>
            <person name="Magnuson J."/>
            <person name="Mondo S."/>
            <person name="Nolan M."/>
            <person name="Ohm R."/>
            <person name="Pangilinan J."/>
            <person name="Park H.-J."/>
            <person name="Ramirez L."/>
            <person name="Alfaro M."/>
            <person name="Sun H."/>
            <person name="Tritt A."/>
            <person name="Yoshinaga Y."/>
            <person name="Zwiers L.-H."/>
            <person name="Turgeon B."/>
            <person name="Goodwin S."/>
            <person name="Spatafora J."/>
            <person name="Crous P."/>
            <person name="Grigoriev I."/>
        </authorList>
    </citation>
    <scope>NUCLEOTIDE SEQUENCE</scope>
    <source>
        <strain evidence="6">CBS 110217</strain>
    </source>
</reference>
<evidence type="ECO:0000256" key="1">
    <source>
        <dbReference type="ARBA" id="ARBA00004123"/>
    </source>
</evidence>
<organism evidence="6 7">
    <name type="scientific">Setomelanomma holmii</name>
    <dbReference type="NCBI Taxonomy" id="210430"/>
    <lineage>
        <taxon>Eukaryota</taxon>
        <taxon>Fungi</taxon>
        <taxon>Dikarya</taxon>
        <taxon>Ascomycota</taxon>
        <taxon>Pezizomycotina</taxon>
        <taxon>Dothideomycetes</taxon>
        <taxon>Pleosporomycetidae</taxon>
        <taxon>Pleosporales</taxon>
        <taxon>Pleosporineae</taxon>
        <taxon>Phaeosphaeriaceae</taxon>
        <taxon>Setomelanomma</taxon>
    </lineage>
</organism>
<dbReference type="PANTHER" id="PTHR31001:SF77">
    <property type="entry name" value="TRANSCRIPTION FACTOR, PUTATIVE (AFU_ORTHOLOGUE AFUA_3G12940)-RELATED"/>
    <property type="match status" value="1"/>
</dbReference>
<dbReference type="GO" id="GO:0003677">
    <property type="term" value="F:DNA binding"/>
    <property type="evidence" value="ECO:0007669"/>
    <property type="project" value="InterPro"/>
</dbReference>
<keyword evidence="7" id="KW-1185">Reference proteome</keyword>
<feature type="compositionally biased region" description="Polar residues" evidence="4">
    <location>
        <begin position="1"/>
        <end position="18"/>
    </location>
</feature>
<comment type="subcellular location">
    <subcellularLocation>
        <location evidence="1">Nucleus</location>
    </subcellularLocation>
</comment>
<dbReference type="CDD" id="cd12148">
    <property type="entry name" value="fungal_TF_MHR"/>
    <property type="match status" value="1"/>
</dbReference>
<evidence type="ECO:0000256" key="2">
    <source>
        <dbReference type="ARBA" id="ARBA00022723"/>
    </source>
</evidence>
<feature type="compositionally biased region" description="Basic and acidic residues" evidence="4">
    <location>
        <begin position="121"/>
        <end position="130"/>
    </location>
</feature>
<dbReference type="InterPro" id="IPR001138">
    <property type="entry name" value="Zn2Cys6_DnaBD"/>
</dbReference>
<feature type="compositionally biased region" description="Polar residues" evidence="4">
    <location>
        <begin position="111"/>
        <end position="120"/>
    </location>
</feature>
<dbReference type="CDD" id="cd00067">
    <property type="entry name" value="GAL4"/>
    <property type="match status" value="1"/>
</dbReference>
<feature type="compositionally biased region" description="Polar residues" evidence="4">
    <location>
        <begin position="640"/>
        <end position="659"/>
    </location>
</feature>
<keyword evidence="3" id="KW-0539">Nucleus</keyword>
<dbReference type="InterPro" id="IPR050613">
    <property type="entry name" value="Sec_Metabolite_Reg"/>
</dbReference>
<dbReference type="GO" id="GO:0000981">
    <property type="term" value="F:DNA-binding transcription factor activity, RNA polymerase II-specific"/>
    <property type="evidence" value="ECO:0007669"/>
    <property type="project" value="InterPro"/>
</dbReference>
<dbReference type="SMART" id="SM00066">
    <property type="entry name" value="GAL4"/>
    <property type="match status" value="1"/>
</dbReference>
<dbReference type="Pfam" id="PF04082">
    <property type="entry name" value="Fungal_trans"/>
    <property type="match status" value="1"/>
</dbReference>
<evidence type="ECO:0000256" key="4">
    <source>
        <dbReference type="SAM" id="MobiDB-lite"/>
    </source>
</evidence>
<dbReference type="AlphaFoldDB" id="A0A9P4H6G0"/>
<feature type="region of interest" description="Disordered" evidence="4">
    <location>
        <begin position="638"/>
        <end position="666"/>
    </location>
</feature>
<keyword evidence="2" id="KW-0479">Metal-binding</keyword>
<dbReference type="SUPFAM" id="SSF57701">
    <property type="entry name" value="Zn2/Cys6 DNA-binding domain"/>
    <property type="match status" value="1"/>
</dbReference>
<dbReference type="InterPro" id="IPR036864">
    <property type="entry name" value="Zn2-C6_fun-type_DNA-bd_sf"/>
</dbReference>
<accession>A0A9P4H6G0</accession>
<dbReference type="Gene3D" id="4.10.240.10">
    <property type="entry name" value="Zn(2)-C6 fungal-type DNA-binding domain"/>
    <property type="match status" value="1"/>
</dbReference>
<evidence type="ECO:0000256" key="3">
    <source>
        <dbReference type="ARBA" id="ARBA00023242"/>
    </source>
</evidence>
<dbReference type="GO" id="GO:0006351">
    <property type="term" value="P:DNA-templated transcription"/>
    <property type="evidence" value="ECO:0007669"/>
    <property type="project" value="InterPro"/>
</dbReference>
<dbReference type="InterPro" id="IPR007219">
    <property type="entry name" value="XnlR_reg_dom"/>
</dbReference>